<evidence type="ECO:0000256" key="1">
    <source>
        <dbReference type="SAM" id="MobiDB-lite"/>
    </source>
</evidence>
<evidence type="ECO:0000313" key="2">
    <source>
        <dbReference type="EMBL" id="KAK7132069.1"/>
    </source>
</evidence>
<comment type="caution">
    <text evidence="2">The sequence shown here is derived from an EMBL/GenBank/DDBJ whole genome shotgun (WGS) entry which is preliminary data.</text>
</comment>
<protein>
    <submittedName>
        <fullName evidence="2">Uncharacterized protein</fullName>
    </submittedName>
</protein>
<feature type="region of interest" description="Disordered" evidence="1">
    <location>
        <begin position="30"/>
        <end position="63"/>
    </location>
</feature>
<dbReference type="EMBL" id="JAYKXH010000020">
    <property type="protein sequence ID" value="KAK7132069.1"/>
    <property type="molecule type" value="Genomic_DNA"/>
</dbReference>
<accession>A0AAN9CEF7</accession>
<dbReference type="Proteomes" id="UP001364617">
    <property type="component" value="Unassembled WGS sequence"/>
</dbReference>
<organism evidence="2 3">
    <name type="scientific">Phoxinus phoxinus</name>
    <name type="common">Eurasian minnow</name>
    <dbReference type="NCBI Taxonomy" id="58324"/>
    <lineage>
        <taxon>Eukaryota</taxon>
        <taxon>Metazoa</taxon>
        <taxon>Chordata</taxon>
        <taxon>Craniata</taxon>
        <taxon>Vertebrata</taxon>
        <taxon>Euteleostomi</taxon>
        <taxon>Actinopterygii</taxon>
        <taxon>Neopterygii</taxon>
        <taxon>Teleostei</taxon>
        <taxon>Ostariophysi</taxon>
        <taxon>Cypriniformes</taxon>
        <taxon>Leuciscidae</taxon>
        <taxon>Phoxininae</taxon>
        <taxon>Phoxinus</taxon>
    </lineage>
</organism>
<reference evidence="2 3" key="1">
    <citation type="submission" date="2024-02" db="EMBL/GenBank/DDBJ databases">
        <title>Chromosome-level genome assembly of the Eurasian Minnow (Phoxinus phoxinus).</title>
        <authorList>
            <person name="Oriowo T.O."/>
            <person name="Martin S."/>
            <person name="Stange M."/>
            <person name="Chrysostomakis Y."/>
            <person name="Brown T."/>
            <person name="Winkler S."/>
            <person name="Kukowka S."/>
            <person name="Myers E.W."/>
            <person name="Bohne A."/>
        </authorList>
    </citation>
    <scope>NUCLEOTIDE SEQUENCE [LARGE SCALE GENOMIC DNA]</scope>
    <source>
        <strain evidence="2">ZFMK-TIS-60720</strain>
        <tissue evidence="2">Whole Organism</tissue>
    </source>
</reference>
<name>A0AAN9CEF7_9TELE</name>
<gene>
    <name evidence="2" type="ORF">R3I93_018579</name>
</gene>
<dbReference type="AlphaFoldDB" id="A0AAN9CEF7"/>
<keyword evidence="3" id="KW-1185">Reference proteome</keyword>
<proteinExistence type="predicted"/>
<sequence length="63" mass="6621">MGPDEDHLSSSLLVQMKMDMDDARTLRDDVSSGLWGGDGRSDLSCGTSCVSSVKGDPPASPHL</sequence>
<evidence type="ECO:0000313" key="3">
    <source>
        <dbReference type="Proteomes" id="UP001364617"/>
    </source>
</evidence>